<protein>
    <recommendedName>
        <fullName evidence="1">Retroviral polymerase SH3-like domain-containing protein</fullName>
    </recommendedName>
</protein>
<name>A0ABY9CZ57_VITVI</name>
<dbReference type="InterPro" id="IPR039537">
    <property type="entry name" value="Retrotran_Ty1/copia-like"/>
</dbReference>
<dbReference type="PANTHER" id="PTHR42648:SF28">
    <property type="entry name" value="TRANSPOSON-ENCODED PROTEIN WITH RIBONUCLEASE H-LIKE AND RETROVIRUS ZINC FINGER-LIKE DOMAINS"/>
    <property type="match status" value="1"/>
</dbReference>
<gene>
    <name evidence="2" type="ORF">VitviT2T_018891</name>
</gene>
<dbReference type="PANTHER" id="PTHR42648">
    <property type="entry name" value="TRANSPOSASE, PUTATIVE-RELATED"/>
    <property type="match status" value="1"/>
</dbReference>
<sequence>MFLNAGLSKEFWVEVVNSACYLVNRSPSIPINYRTSEEVWFDSLSNYANLRFFCCLAYAHMNEGKLEPRTRKCIFLGYADGVKRVHDMVPRFKILQISY</sequence>
<keyword evidence="3" id="KW-1185">Reference proteome</keyword>
<dbReference type="Proteomes" id="UP001227230">
    <property type="component" value="Chromosome 12"/>
</dbReference>
<evidence type="ECO:0000259" key="1">
    <source>
        <dbReference type="Pfam" id="PF25597"/>
    </source>
</evidence>
<reference evidence="2 3" key="1">
    <citation type="journal article" date="2023" name="Hortic Res">
        <title>The complete reference genome for grapevine (Vitis vinifera L.) genetics and breeding.</title>
        <authorList>
            <person name="Shi X."/>
            <person name="Cao S."/>
            <person name="Wang X."/>
            <person name="Huang S."/>
            <person name="Wang Y."/>
            <person name="Liu Z."/>
            <person name="Liu W."/>
            <person name="Leng X."/>
            <person name="Peng Y."/>
            <person name="Wang N."/>
            <person name="Wang Y."/>
            <person name="Ma Z."/>
            <person name="Xu X."/>
            <person name="Zhang F."/>
            <person name="Xue H."/>
            <person name="Zhong H."/>
            <person name="Wang Y."/>
            <person name="Zhang K."/>
            <person name="Velt A."/>
            <person name="Avia K."/>
            <person name="Holtgrawe D."/>
            <person name="Grimplet J."/>
            <person name="Matus J.T."/>
            <person name="Ware D."/>
            <person name="Wu X."/>
            <person name="Wang H."/>
            <person name="Liu C."/>
            <person name="Fang Y."/>
            <person name="Rustenholz C."/>
            <person name="Cheng Z."/>
            <person name="Xiao H."/>
            <person name="Zhou Y."/>
        </authorList>
    </citation>
    <scope>NUCLEOTIDE SEQUENCE [LARGE SCALE GENOMIC DNA]</scope>
    <source>
        <strain evidence="3">cv. Pinot noir / PN40024</strain>
        <tissue evidence="2">Leaf</tissue>
    </source>
</reference>
<proteinExistence type="predicted"/>
<evidence type="ECO:0000313" key="2">
    <source>
        <dbReference type="EMBL" id="WKA00548.1"/>
    </source>
</evidence>
<feature type="domain" description="Retroviral polymerase SH3-like" evidence="1">
    <location>
        <begin position="55"/>
        <end position="83"/>
    </location>
</feature>
<organism evidence="2 3">
    <name type="scientific">Vitis vinifera</name>
    <name type="common">Grape</name>
    <dbReference type="NCBI Taxonomy" id="29760"/>
    <lineage>
        <taxon>Eukaryota</taxon>
        <taxon>Viridiplantae</taxon>
        <taxon>Streptophyta</taxon>
        <taxon>Embryophyta</taxon>
        <taxon>Tracheophyta</taxon>
        <taxon>Spermatophyta</taxon>
        <taxon>Magnoliopsida</taxon>
        <taxon>eudicotyledons</taxon>
        <taxon>Gunneridae</taxon>
        <taxon>Pentapetalae</taxon>
        <taxon>rosids</taxon>
        <taxon>Vitales</taxon>
        <taxon>Vitaceae</taxon>
        <taxon>Viteae</taxon>
        <taxon>Vitis</taxon>
    </lineage>
</organism>
<dbReference type="EMBL" id="CP126659">
    <property type="protein sequence ID" value="WKA00548.1"/>
    <property type="molecule type" value="Genomic_DNA"/>
</dbReference>
<dbReference type="InterPro" id="IPR057670">
    <property type="entry name" value="SH3_retrovirus"/>
</dbReference>
<accession>A0ABY9CZ57</accession>
<evidence type="ECO:0000313" key="3">
    <source>
        <dbReference type="Proteomes" id="UP001227230"/>
    </source>
</evidence>
<dbReference type="Pfam" id="PF25597">
    <property type="entry name" value="SH3_retrovirus"/>
    <property type="match status" value="1"/>
</dbReference>